<evidence type="ECO:0000313" key="3">
    <source>
        <dbReference type="Proteomes" id="UP000198598"/>
    </source>
</evidence>
<dbReference type="InterPro" id="IPR025269">
    <property type="entry name" value="SAM-like_dom"/>
</dbReference>
<gene>
    <name evidence="2" type="ORF">SAMN05216167_12461</name>
</gene>
<accession>A0A1I2F6H8</accession>
<sequence>MTLATNSAVSYFNKFKAALKQAYKDGLLPTDLNVRVEAIRVCRQHDLNKQAKQLIAMSQNIVSSTTRLMSVPSALPKLMLKVAQGKKEPRASERAKFVNMVL</sequence>
<reference evidence="2 3" key="1">
    <citation type="submission" date="2016-10" db="EMBL/GenBank/DDBJ databases">
        <authorList>
            <person name="de Groot N.N."/>
        </authorList>
    </citation>
    <scope>NUCLEOTIDE SEQUENCE [LARGE SCALE GENOMIC DNA]</scope>
    <source>
        <strain evidence="2 3">DSM 26130</strain>
    </source>
</reference>
<dbReference type="AlphaFoldDB" id="A0A1I2F6H8"/>
<proteinExistence type="predicted"/>
<dbReference type="EMBL" id="FOLQ01000024">
    <property type="protein sequence ID" value="SFF00216.1"/>
    <property type="molecule type" value="Genomic_DNA"/>
</dbReference>
<evidence type="ECO:0000259" key="1">
    <source>
        <dbReference type="Pfam" id="PF13102"/>
    </source>
</evidence>
<feature type="domain" description="Phage integrase SAM-like" evidence="1">
    <location>
        <begin position="2"/>
        <end position="32"/>
    </location>
</feature>
<dbReference type="Pfam" id="PF13102">
    <property type="entry name" value="Phage_int_SAM_5"/>
    <property type="match status" value="1"/>
</dbReference>
<name>A0A1I2F6H8_9BACT</name>
<keyword evidence="3" id="KW-1185">Reference proteome</keyword>
<protein>
    <recommendedName>
        <fullName evidence="1">Phage integrase SAM-like domain-containing protein</fullName>
    </recommendedName>
</protein>
<evidence type="ECO:0000313" key="2">
    <source>
        <dbReference type="EMBL" id="SFF00216.1"/>
    </source>
</evidence>
<dbReference type="Proteomes" id="UP000198598">
    <property type="component" value="Unassembled WGS sequence"/>
</dbReference>
<dbReference type="STRING" id="662367.SAMN05216167_12461"/>
<organism evidence="2 3">
    <name type="scientific">Spirosoma endophyticum</name>
    <dbReference type="NCBI Taxonomy" id="662367"/>
    <lineage>
        <taxon>Bacteria</taxon>
        <taxon>Pseudomonadati</taxon>
        <taxon>Bacteroidota</taxon>
        <taxon>Cytophagia</taxon>
        <taxon>Cytophagales</taxon>
        <taxon>Cytophagaceae</taxon>
        <taxon>Spirosoma</taxon>
    </lineage>
</organism>